<dbReference type="KEGG" id="mrb:Mrub_0642"/>
<dbReference type="STRING" id="504728.K649_02860"/>
<dbReference type="AlphaFoldDB" id="D3PNL8"/>
<dbReference type="eggNOG" id="ENOG5032WNK">
    <property type="taxonomic scope" value="Bacteria"/>
</dbReference>
<dbReference type="EMBL" id="CP005385">
    <property type="protein sequence ID" value="AGK03874.1"/>
    <property type="molecule type" value="Genomic_DNA"/>
</dbReference>
<gene>
    <name evidence="3" type="ordered locus">Mrub_0642</name>
    <name evidence="4" type="ORF">K649_02860</name>
</gene>
<keyword evidence="5" id="KW-1185">Reference proteome</keyword>
<evidence type="ECO:0000313" key="3">
    <source>
        <dbReference type="EMBL" id="ADD27409.1"/>
    </source>
</evidence>
<feature type="compositionally biased region" description="Low complexity" evidence="1">
    <location>
        <begin position="74"/>
        <end position="111"/>
    </location>
</feature>
<dbReference type="KEGG" id="mre:K649_02860"/>
<reference evidence="4 6" key="3">
    <citation type="submission" date="2013-04" db="EMBL/GenBank/DDBJ databases">
        <authorList>
            <person name="Chin J."/>
            <person name="Alexander D.H."/>
            <person name="Marks P."/>
            <person name="Korlach J."/>
            <person name="Clum A."/>
            <person name="Copeland A."/>
        </authorList>
    </citation>
    <scope>NUCLEOTIDE SEQUENCE [LARGE SCALE GENOMIC DNA]</scope>
    <source>
        <strain evidence="6">ATCC 35948 / DSM 1279 / VKM B-1258 / 21</strain>
        <strain evidence="4">DSM 1279</strain>
    </source>
</reference>
<dbReference type="EMBL" id="CP001743">
    <property type="protein sequence ID" value="ADD27409.1"/>
    <property type="molecule type" value="Genomic_DNA"/>
</dbReference>
<keyword evidence="2" id="KW-0732">Signal</keyword>
<proteinExistence type="predicted"/>
<feature type="chain" id="PRO_5044729701" evidence="2">
    <location>
        <begin position="24"/>
        <end position="268"/>
    </location>
</feature>
<organism evidence="4 6">
    <name type="scientific">Meiothermus ruber (strain ATCC 35948 / DSM 1279 / VKM B-1258 / 21)</name>
    <name type="common">Thermus ruber</name>
    <dbReference type="NCBI Taxonomy" id="504728"/>
    <lineage>
        <taxon>Bacteria</taxon>
        <taxon>Thermotogati</taxon>
        <taxon>Deinococcota</taxon>
        <taxon>Deinococci</taxon>
        <taxon>Thermales</taxon>
        <taxon>Thermaceae</taxon>
        <taxon>Meiothermus</taxon>
    </lineage>
</organism>
<evidence type="ECO:0000256" key="2">
    <source>
        <dbReference type="SAM" id="SignalP"/>
    </source>
</evidence>
<evidence type="ECO:0000313" key="4">
    <source>
        <dbReference type="EMBL" id="AGK03874.1"/>
    </source>
</evidence>
<name>D3PNL8_MEIRD</name>
<feature type="signal peptide" evidence="2">
    <location>
        <begin position="1"/>
        <end position="23"/>
    </location>
</feature>
<evidence type="ECO:0000256" key="1">
    <source>
        <dbReference type="SAM" id="MobiDB-lite"/>
    </source>
</evidence>
<evidence type="ECO:0000313" key="6">
    <source>
        <dbReference type="Proteomes" id="UP000013026"/>
    </source>
</evidence>
<dbReference type="RefSeq" id="WP_013012928.1">
    <property type="nucleotide sequence ID" value="NC_013946.1"/>
</dbReference>
<feature type="region of interest" description="Disordered" evidence="1">
    <location>
        <begin position="41"/>
        <end position="116"/>
    </location>
</feature>
<dbReference type="Proteomes" id="UP000013026">
    <property type="component" value="Chromosome"/>
</dbReference>
<evidence type="ECO:0000313" key="5">
    <source>
        <dbReference type="Proteomes" id="UP000006655"/>
    </source>
</evidence>
<sequence length="268" mass="27494">MLSIRSALLLWIALALAMPSGLAAQVKASSQPDLVPDTQVIVQRGGGNGNGAGNNGNGNSGNGNSGGNNGNSGGNNSNSGGNNNTGGSNAAGNGNSNAAGNNPNPSSNPSSTRQPRSYMGQVTVSAGGLVISGSVRIQSNSPWLSLAVPGMWLEATGVWEDDVFVATDVKLHSPVPWAFYQGPGSLIGASQYQFVSAWLTNSRNDPFLALRAASEQSQVRVVAYFDGNKFRALPSSFPVPPGLKPGWYELMGTVGSQGVVWSSSKAFP</sequence>
<dbReference type="OrthoDB" id="32526at2"/>
<dbReference type="PATRIC" id="fig|504728.9.peg.592"/>
<feature type="compositionally biased region" description="Gly residues" evidence="1">
    <location>
        <begin position="44"/>
        <end position="73"/>
    </location>
</feature>
<reference evidence="4" key="2">
    <citation type="submission" date="2013-04" db="EMBL/GenBank/DDBJ databases">
        <title>Non-Hybrid, Finished Microbial Genome Assemblies from Long-Read SMRT Sequencing Data.</title>
        <authorList>
            <person name="Klammer A."/>
            <person name="Drake J."/>
            <person name="Heiner C."/>
            <person name="Clum A."/>
            <person name="Copeland A."/>
            <person name="Huddleston J."/>
            <person name="Eichler E."/>
            <person name="Turner S.W."/>
        </authorList>
    </citation>
    <scope>NUCLEOTIDE SEQUENCE</scope>
    <source>
        <strain evidence="4">DSM 1279</strain>
    </source>
</reference>
<dbReference type="Proteomes" id="UP000006655">
    <property type="component" value="Chromosome"/>
</dbReference>
<accession>D3PNL8</accession>
<protein>
    <submittedName>
        <fullName evidence="4">Uncharacterized protein</fullName>
    </submittedName>
</protein>
<reference evidence="3 5" key="1">
    <citation type="journal article" date="2010" name="Stand. Genomic Sci.">
        <title>Complete genome sequence of Meiothermus ruber type strain (21).</title>
        <authorList>
            <person name="Tindall B.J."/>
            <person name="Sikorski J."/>
            <person name="Lucas S."/>
            <person name="Goltsman E."/>
            <person name="Copeland A."/>
            <person name="Glavina Del Rio T."/>
            <person name="Nolan M."/>
            <person name="Tice H."/>
            <person name="Cheng J.F."/>
            <person name="Han C."/>
            <person name="Pitluck S."/>
            <person name="Liolios K."/>
            <person name="Ivanova N."/>
            <person name="Mavromatis K."/>
            <person name="Ovchinnikova G."/>
            <person name="Pati A."/>
            <person name="Fahnrich R."/>
            <person name="Goodwin L."/>
            <person name="Chen A."/>
            <person name="Palaniappan K."/>
            <person name="Land M."/>
            <person name="Hauser L."/>
            <person name="Chang Y.J."/>
            <person name="Jeffries C.D."/>
            <person name="Rohde M."/>
            <person name="Goker M."/>
            <person name="Woyke T."/>
            <person name="Bristow J."/>
            <person name="Eisen J.A."/>
            <person name="Markowitz V."/>
            <person name="Hugenholtz P."/>
            <person name="Kyrpides N.C."/>
            <person name="Klenk H.P."/>
            <person name="Lapidus A."/>
        </authorList>
    </citation>
    <scope>NUCLEOTIDE SEQUENCE [LARGE SCALE GENOMIC DNA]</scope>
    <source>
        <strain evidence="5">ATCC 35948 / DSM 1279 / VKM B-1258 / 21</strain>
        <strain evidence="3">DSM 1279</strain>
    </source>
</reference>